<feature type="transmembrane region" description="Helical" evidence="2">
    <location>
        <begin position="12"/>
        <end position="34"/>
    </location>
</feature>
<dbReference type="NCBIfam" id="NF008528">
    <property type="entry name" value="PRK11463.1-2"/>
    <property type="match status" value="1"/>
</dbReference>
<reference evidence="3 4" key="1">
    <citation type="submission" date="2017-02" db="EMBL/GenBank/DDBJ databases">
        <authorList>
            <person name="Peterson S.W."/>
        </authorList>
    </citation>
    <scope>NUCLEOTIDE SEQUENCE [LARGE SCALE GENOMIC DNA]</scope>
    <source>
        <strain evidence="3">C6</strain>
    </source>
</reference>
<protein>
    <submittedName>
        <fullName evidence="3">Phage T7 F exclusion suppressor FxsA</fullName>
    </submittedName>
</protein>
<sequence>MHLIHFVEIRLIFMKLFLFILAGVILEVFVWIGVGDLVGSMWYVFFWFIAAFFIGMSLIRKYSAGLMPQMQQMQAGQMGADPALTNNLPKIIAGFLLLIPGLVTDVVAVLLLIPAVQKAMTGALMNVMMKRQQAMMEKMMGGMMGDMNGMGGGAQGQNPFADIMRQMQEMQQQQGGSAYRDSSIIDGEAREVTPEAKKIEMKDVNK</sequence>
<evidence type="ECO:0000313" key="3">
    <source>
        <dbReference type="EMBL" id="SJX22751.1"/>
    </source>
</evidence>
<dbReference type="Pfam" id="PF04186">
    <property type="entry name" value="FxsA"/>
    <property type="match status" value="1"/>
</dbReference>
<keyword evidence="2" id="KW-0472">Membrane</keyword>
<dbReference type="AlphaFoldDB" id="A0A1R7QEW8"/>
<dbReference type="Proteomes" id="UP000196240">
    <property type="component" value="Unassembled WGS sequence"/>
</dbReference>
<accession>A0A1R7QEW8</accession>
<keyword evidence="2" id="KW-0812">Transmembrane</keyword>
<name>A0A1R7QEW8_ACIJO</name>
<proteinExistence type="predicted"/>
<evidence type="ECO:0000313" key="4">
    <source>
        <dbReference type="Proteomes" id="UP000196240"/>
    </source>
</evidence>
<dbReference type="PANTHER" id="PTHR35335">
    <property type="entry name" value="UPF0716 PROTEIN FXSA"/>
    <property type="match status" value="1"/>
</dbReference>
<dbReference type="InterPro" id="IPR007313">
    <property type="entry name" value="FxsA"/>
</dbReference>
<dbReference type="EMBL" id="FUUY01000008">
    <property type="protein sequence ID" value="SJX22751.1"/>
    <property type="molecule type" value="Genomic_DNA"/>
</dbReference>
<feature type="region of interest" description="Disordered" evidence="1">
    <location>
        <begin position="171"/>
        <end position="206"/>
    </location>
</feature>
<gene>
    <name evidence="3" type="ORF">ACNJC6_02404</name>
</gene>
<dbReference type="PANTHER" id="PTHR35335:SF1">
    <property type="entry name" value="UPF0716 PROTEIN FXSA"/>
    <property type="match status" value="1"/>
</dbReference>
<organism evidence="3 4">
    <name type="scientific">Acinetobacter johnsonii</name>
    <dbReference type="NCBI Taxonomy" id="40214"/>
    <lineage>
        <taxon>Bacteria</taxon>
        <taxon>Pseudomonadati</taxon>
        <taxon>Pseudomonadota</taxon>
        <taxon>Gammaproteobacteria</taxon>
        <taxon>Moraxellales</taxon>
        <taxon>Moraxellaceae</taxon>
        <taxon>Acinetobacter</taxon>
    </lineage>
</organism>
<evidence type="ECO:0000256" key="1">
    <source>
        <dbReference type="SAM" id="MobiDB-lite"/>
    </source>
</evidence>
<keyword evidence="2" id="KW-1133">Transmembrane helix</keyword>
<feature type="transmembrane region" description="Helical" evidence="2">
    <location>
        <begin position="40"/>
        <end position="59"/>
    </location>
</feature>
<evidence type="ECO:0000256" key="2">
    <source>
        <dbReference type="SAM" id="Phobius"/>
    </source>
</evidence>
<dbReference type="GO" id="GO:0016020">
    <property type="term" value="C:membrane"/>
    <property type="evidence" value="ECO:0007669"/>
    <property type="project" value="InterPro"/>
</dbReference>
<feature type="compositionally biased region" description="Basic and acidic residues" evidence="1">
    <location>
        <begin position="187"/>
        <end position="206"/>
    </location>
</feature>